<dbReference type="Proteomes" id="UP001172684">
    <property type="component" value="Unassembled WGS sequence"/>
</dbReference>
<dbReference type="InterPro" id="IPR036291">
    <property type="entry name" value="NAD(P)-bd_dom_sf"/>
</dbReference>
<evidence type="ECO:0000256" key="1">
    <source>
        <dbReference type="ARBA" id="ARBA00022450"/>
    </source>
</evidence>
<comment type="caution">
    <text evidence="4">The sequence shown here is derived from an EMBL/GenBank/DDBJ whole genome shotgun (WGS) entry which is preliminary data.</text>
</comment>
<evidence type="ECO:0000313" key="4">
    <source>
        <dbReference type="EMBL" id="KAJ9663460.1"/>
    </source>
</evidence>
<dbReference type="InterPro" id="IPR042099">
    <property type="entry name" value="ANL_N_sf"/>
</dbReference>
<dbReference type="InterPro" id="IPR000873">
    <property type="entry name" value="AMP-dep_synth/lig_dom"/>
</dbReference>
<dbReference type="InterPro" id="IPR010080">
    <property type="entry name" value="Thioester_reductase-like_dom"/>
</dbReference>
<evidence type="ECO:0000256" key="2">
    <source>
        <dbReference type="ARBA" id="ARBA00022553"/>
    </source>
</evidence>
<keyword evidence="1" id="KW-0596">Phosphopantetheine</keyword>
<dbReference type="Pfam" id="PF00501">
    <property type="entry name" value="AMP-binding"/>
    <property type="match status" value="1"/>
</dbReference>
<sequence>MDTNYFACTLGQAAALKKNDHEFRNISQFLERQANRVGDRPAVGFLYPRTPDSRPWDHHVLTFGDVYKGVQFTAELLAESLGADVPPGSTVALLCPSSADFLFTWLALMHLGYAVMLLAPQCQPSAIAHLCKSCEVSRLFYDDVYESQAQASAQMMKDEGVADFSALLVPSSRYDVSEIVREPLRNGPQGPPAVGETDVAYLHHTSGTSTGLPKPIPQTHRAGLGVLPRLDGSSKATFTTTPLYHGGIADLFRAWASDALIWLFPGKGAPITAGNIIRCLEVAEKCAKWGIAPPVKYFSSVPYVLQMMEADKKGMEFLTSMDIVGVGGAALPAEVGDRLVEKGVNLISRFGSAECGFLMSSHRDYAKDREWQYLRSSQGAEALRFEKQEDGTSELIVMPGWPHMAKKNRPDGSFATADLFVPHPEIPNAWRYHSRADSQLTLITGKKFDPAPLESAIAADNHVDDVLIFGNGRPFPGALLFRSKDCADVSDAELIEALRPTIERLNTESQDHARIPRNMLVPMPYQESNLDKSSKGTILRGKAEERYAQAIEDAYAKLSAVNGADVPDEKVSEFLIRQVQSIVAKETELMEETDLFAYGVDSVACMQLRYGLRQLLPKGSEELPLSIVEDCGTIRRLSNYILKQRHGEAYTDTEDETQMMLDLVEEYGTFEDTDQANGHVDGQSNGSASDGEVVVLTGATGALGAHILDHYRNEKATRKIYCLVRGSDEHAARGRISKALSQRGLVDLTSDDEANEKITVLRAHLGDPRLGLDDSTYEKLCHEATIIMHVAWSVNFRMRLRSFVKDNIASVRNLIDLALHSPNSQPPRFAYCSSVASVIASSSQSAIPEAIITDPTAASPLGYSRSKWVAENICYRAHQQTRLRSRISVFRVGQLAGDTKHGVWNTKEAWPMMLSTVRLTGCLPDLKDEPLAWLPVDVAAQAFVEATAHVSSSQAGEGMKVYHVLNEHQTPLWTEMLRWLQKSEEFEIVEPREWVERLEGMQEKMRDHAALKLLDHWKKAYEEGKEEGDTVKGPRFELGETKKAAGVMRDVRPVDEEYFGKMWRWLQTSMEL</sequence>
<dbReference type="Gene3D" id="3.40.50.720">
    <property type="entry name" value="NAD(P)-binding Rossmann-like Domain"/>
    <property type="match status" value="1"/>
</dbReference>
<dbReference type="Pfam" id="PF23562">
    <property type="entry name" value="AMP-binding_C_3"/>
    <property type="match status" value="1"/>
</dbReference>
<protein>
    <recommendedName>
        <fullName evidence="3">Carrier domain-containing protein</fullName>
    </recommendedName>
</protein>
<dbReference type="SUPFAM" id="SSF51735">
    <property type="entry name" value="NAD(P)-binding Rossmann-fold domains"/>
    <property type="match status" value="1"/>
</dbReference>
<dbReference type="InterPro" id="IPR013120">
    <property type="entry name" value="FAR_NAD-bd"/>
</dbReference>
<dbReference type="InterPro" id="IPR009081">
    <property type="entry name" value="PP-bd_ACP"/>
</dbReference>
<dbReference type="PANTHER" id="PTHR43439">
    <property type="entry name" value="PHENYLACETATE-COENZYME A LIGASE"/>
    <property type="match status" value="1"/>
</dbReference>
<organism evidence="4 5">
    <name type="scientific">Coniosporium apollinis</name>
    <dbReference type="NCBI Taxonomy" id="61459"/>
    <lineage>
        <taxon>Eukaryota</taxon>
        <taxon>Fungi</taxon>
        <taxon>Dikarya</taxon>
        <taxon>Ascomycota</taxon>
        <taxon>Pezizomycotina</taxon>
        <taxon>Dothideomycetes</taxon>
        <taxon>Dothideomycetes incertae sedis</taxon>
        <taxon>Coniosporium</taxon>
    </lineage>
</organism>
<feature type="domain" description="Carrier" evidence="3">
    <location>
        <begin position="567"/>
        <end position="645"/>
    </location>
</feature>
<dbReference type="SMART" id="SM00823">
    <property type="entry name" value="PKS_PP"/>
    <property type="match status" value="1"/>
</dbReference>
<proteinExistence type="predicted"/>
<dbReference type="PANTHER" id="PTHR43439:SF2">
    <property type="entry name" value="ENZYME, PUTATIVE (JCVI)-RELATED"/>
    <property type="match status" value="1"/>
</dbReference>
<dbReference type="SUPFAM" id="SSF47336">
    <property type="entry name" value="ACP-like"/>
    <property type="match status" value="1"/>
</dbReference>
<accession>A0ABQ9NQX6</accession>
<dbReference type="NCBIfam" id="TIGR01746">
    <property type="entry name" value="Thioester-redct"/>
    <property type="match status" value="1"/>
</dbReference>
<evidence type="ECO:0000259" key="3">
    <source>
        <dbReference type="PROSITE" id="PS50075"/>
    </source>
</evidence>
<dbReference type="SUPFAM" id="SSF56801">
    <property type="entry name" value="Acetyl-CoA synthetase-like"/>
    <property type="match status" value="1"/>
</dbReference>
<dbReference type="PROSITE" id="PS50075">
    <property type="entry name" value="CARRIER"/>
    <property type="match status" value="1"/>
</dbReference>
<keyword evidence="5" id="KW-1185">Reference proteome</keyword>
<dbReference type="InterPro" id="IPR036736">
    <property type="entry name" value="ACP-like_sf"/>
</dbReference>
<name>A0ABQ9NQX6_9PEZI</name>
<reference evidence="4" key="1">
    <citation type="submission" date="2022-10" db="EMBL/GenBank/DDBJ databases">
        <title>Culturing micro-colonial fungi from biological soil crusts in the Mojave desert and describing Neophaeococcomyces mojavensis, and introducing the new genera and species Taxawa tesnikishii.</title>
        <authorList>
            <person name="Kurbessoian T."/>
            <person name="Stajich J.E."/>
        </authorList>
    </citation>
    <scope>NUCLEOTIDE SEQUENCE</scope>
    <source>
        <strain evidence="4">TK_1</strain>
    </source>
</reference>
<dbReference type="Pfam" id="PF00550">
    <property type="entry name" value="PP-binding"/>
    <property type="match status" value="1"/>
</dbReference>
<gene>
    <name evidence="4" type="ORF">H2201_005668</name>
</gene>
<keyword evidence="2" id="KW-0597">Phosphoprotein</keyword>
<dbReference type="Gene3D" id="3.40.50.12780">
    <property type="entry name" value="N-terminal domain of ligase-like"/>
    <property type="match status" value="1"/>
</dbReference>
<dbReference type="Pfam" id="PF07993">
    <property type="entry name" value="NAD_binding_4"/>
    <property type="match status" value="1"/>
</dbReference>
<dbReference type="InterPro" id="IPR020806">
    <property type="entry name" value="PKS_PP-bd"/>
</dbReference>
<evidence type="ECO:0000313" key="5">
    <source>
        <dbReference type="Proteomes" id="UP001172684"/>
    </source>
</evidence>
<dbReference type="EMBL" id="JAPDRL010000043">
    <property type="protein sequence ID" value="KAJ9663460.1"/>
    <property type="molecule type" value="Genomic_DNA"/>
</dbReference>
<dbReference type="InterPro" id="IPR051414">
    <property type="entry name" value="Adenylate-forming_Reductase"/>
</dbReference>